<sequence length="503" mass="52851">MSETAATAGAHCTEASATAPAAGVEFARAGEARPTTSPMRSVLAAAAAAASDDLAARVAGSRDWRTDYAPLMAELTSHSARDADMAWAIADAGTARARRELVWESATGAVPLDQVGEEDWSVPAPATGQVIGAAEPEPTLRVPYRGGVLEGDALVAQLGRWVAAGVVEPSFALAITRVVENPQWLSLPGRTIAMMGAGGELSPLEPFARWGADILAVDLPAERVWDRIVRMAEEGTGRVRFPVDADGTPGLDIVGAPAVAAAWLDGHAGAGDAAGSRLVFGMYAYADRGAHVRISMATDLIIERLLAAHPSTALAYLQTPTDAFVVPPEVVAAGHGAWDGRDAKRYLQAPLRLAGRGALFEPSYRSVHEDGTAVADILVPQQGPSYAMAKRLQRWRGISAERAGHAVSFNVAPASWTRSVTKNRVLAAAYKGARRFGVEIFAADTTRVLMAALLAHDLNHAAGARPHPEHLFADQAAHGGLWRSAYEPKTVLGFAALLGMARL</sequence>
<proteinExistence type="predicted"/>
<accession>A0A516X0J4</accession>
<dbReference type="EMBL" id="CP041765">
    <property type="protein sequence ID" value="QDQ96573.1"/>
    <property type="molecule type" value="Genomic_DNA"/>
</dbReference>
<protein>
    <submittedName>
        <fullName evidence="1">Uncharacterized protein</fullName>
    </submittedName>
</protein>
<evidence type="ECO:0000313" key="1">
    <source>
        <dbReference type="EMBL" id="QDQ96573.1"/>
    </source>
</evidence>
<reference evidence="1 2" key="2">
    <citation type="submission" date="2019-07" db="EMBL/GenBank/DDBJ databases">
        <authorList>
            <person name="Huang Y."/>
        </authorList>
    </citation>
    <scope>NUCLEOTIDE SEQUENCE [LARGE SCALE GENOMIC DNA]</scope>
    <source>
        <strain evidence="1 2">HY188</strain>
    </source>
</reference>
<dbReference type="AlphaFoldDB" id="A0A516X0J4"/>
<evidence type="ECO:0000313" key="2">
    <source>
        <dbReference type="Proteomes" id="UP000317344"/>
    </source>
</evidence>
<reference evidence="1 2" key="1">
    <citation type="submission" date="2019-07" db="EMBL/GenBank/DDBJ databases">
        <title>Tomitella cavernea sp. nov., an actinomycete isolated from soil.</title>
        <authorList>
            <person name="Cheng J."/>
        </authorList>
    </citation>
    <scope>NUCLEOTIDE SEQUENCE [LARGE SCALE GENOMIC DNA]</scope>
    <source>
        <strain evidence="1 2">HY188</strain>
    </source>
</reference>
<gene>
    <name evidence="1" type="ORF">FO059_03510</name>
</gene>
<organism evidence="1 2">
    <name type="scientific">Tomitella fengzijianii</name>
    <dbReference type="NCBI Taxonomy" id="2597660"/>
    <lineage>
        <taxon>Bacteria</taxon>
        <taxon>Bacillati</taxon>
        <taxon>Actinomycetota</taxon>
        <taxon>Actinomycetes</taxon>
        <taxon>Mycobacteriales</taxon>
        <taxon>Tomitella</taxon>
    </lineage>
</organism>
<dbReference type="OrthoDB" id="1917183at2"/>
<dbReference type="Proteomes" id="UP000317344">
    <property type="component" value="Chromosome"/>
</dbReference>
<dbReference type="RefSeq" id="WP_143906396.1">
    <property type="nucleotide sequence ID" value="NZ_CP041765.1"/>
</dbReference>
<name>A0A516X0J4_9ACTN</name>
<keyword evidence="2" id="KW-1185">Reference proteome</keyword>
<dbReference type="KEGG" id="toy:FO059_03510"/>